<keyword evidence="2" id="KW-1133">Transmembrane helix</keyword>
<evidence type="ECO:0000256" key="1">
    <source>
        <dbReference type="SAM" id="MobiDB-lite"/>
    </source>
</evidence>
<dbReference type="AlphaFoldDB" id="A0A8S1GW05"/>
<sequence length="348" mass="36772">MRWLLLALCATAVWAQQWDAVNFPNPTAGQFKQCKMLTTANICDPDEVLTEQARYRLDHDLKQLESRTRQDGGRTFCDKKGVTAAMAVARRVKGGSTEEVKRMANEMLQRWTLDQQCQKAVVIVVSTEDKKFFTQQKALFQQNNYQQALTNILQATWEKALSKQGRPSTTGGGGFKPQPPPTGGDRDSKPSSGFKFPSIPMWLWLFLIMALLGLCCCVGCCYCCCCRGRGSSGGNHPQPVPTGGGYDMGGGGVHSGGGGGIGNFFRSAAGGGAGAMIGNMLSKRGRGGNSGGMSGNSGYGMGGAGAYQGGGSYPDGPQPVYDDNQGEGGKGLYPSKAVKDEGGGGSWA</sequence>
<dbReference type="PANTHER" id="PTHR33748">
    <property type="entry name" value="PROTEIN CBG04600"/>
    <property type="match status" value="1"/>
</dbReference>
<keyword evidence="2" id="KW-0472">Membrane</keyword>
<feature type="transmembrane region" description="Helical" evidence="2">
    <location>
        <begin position="201"/>
        <end position="225"/>
    </location>
</feature>
<dbReference type="InterPro" id="IPR033438">
    <property type="entry name" value="MOLO1"/>
</dbReference>
<feature type="region of interest" description="Disordered" evidence="1">
    <location>
        <begin position="310"/>
        <end position="348"/>
    </location>
</feature>
<evidence type="ECO:0000256" key="2">
    <source>
        <dbReference type="SAM" id="Phobius"/>
    </source>
</evidence>
<feature type="region of interest" description="Disordered" evidence="1">
    <location>
        <begin position="160"/>
        <end position="191"/>
    </location>
</feature>
<keyword evidence="2" id="KW-0812">Transmembrane</keyword>
<organism evidence="4 5">
    <name type="scientific">Caenorhabditis auriculariae</name>
    <dbReference type="NCBI Taxonomy" id="2777116"/>
    <lineage>
        <taxon>Eukaryota</taxon>
        <taxon>Metazoa</taxon>
        <taxon>Ecdysozoa</taxon>
        <taxon>Nematoda</taxon>
        <taxon>Chromadorea</taxon>
        <taxon>Rhabditida</taxon>
        <taxon>Rhabditina</taxon>
        <taxon>Rhabditomorpha</taxon>
        <taxon>Rhabditoidea</taxon>
        <taxon>Rhabditidae</taxon>
        <taxon>Peloderinae</taxon>
        <taxon>Caenorhabditis</taxon>
    </lineage>
</organism>
<dbReference type="Gene3D" id="3.10.310.50">
    <property type="match status" value="1"/>
</dbReference>
<dbReference type="OrthoDB" id="5813772at2759"/>
<feature type="signal peptide" evidence="3">
    <location>
        <begin position="1"/>
        <end position="15"/>
    </location>
</feature>
<dbReference type="PANTHER" id="PTHR33748:SF6">
    <property type="entry name" value="TPM_PHOSPHATASE DOMAIN-CONTAINING PROTEIN"/>
    <property type="match status" value="1"/>
</dbReference>
<protein>
    <recommendedName>
        <fullName evidence="6">TPM domain-containing protein</fullName>
    </recommendedName>
</protein>
<keyword evidence="3" id="KW-0732">Signal</keyword>
<evidence type="ECO:0000313" key="5">
    <source>
        <dbReference type="Proteomes" id="UP000835052"/>
    </source>
</evidence>
<comment type="caution">
    <text evidence="4">The sequence shown here is derived from an EMBL/GenBank/DDBJ whole genome shotgun (WGS) entry which is preliminary data.</text>
</comment>
<keyword evidence="5" id="KW-1185">Reference proteome</keyword>
<evidence type="ECO:0000313" key="4">
    <source>
        <dbReference type="EMBL" id="CAD6186928.1"/>
    </source>
</evidence>
<dbReference type="Proteomes" id="UP000835052">
    <property type="component" value="Unassembled WGS sequence"/>
</dbReference>
<evidence type="ECO:0000256" key="3">
    <source>
        <dbReference type="SAM" id="SignalP"/>
    </source>
</evidence>
<evidence type="ECO:0008006" key="6">
    <source>
        <dbReference type="Google" id="ProtNLM"/>
    </source>
</evidence>
<gene>
    <name evidence="4" type="ORF">CAUJ_LOCUS2847</name>
</gene>
<feature type="chain" id="PRO_5035726674" description="TPM domain-containing protein" evidence="3">
    <location>
        <begin position="16"/>
        <end position="348"/>
    </location>
</feature>
<dbReference type="Pfam" id="PF17175">
    <property type="entry name" value="MOLO1"/>
    <property type="match status" value="1"/>
</dbReference>
<dbReference type="GO" id="GO:0005892">
    <property type="term" value="C:acetylcholine-gated channel complex"/>
    <property type="evidence" value="ECO:0007669"/>
    <property type="project" value="InterPro"/>
</dbReference>
<name>A0A8S1GW05_9PELO</name>
<accession>A0A8S1GW05</accession>
<dbReference type="EMBL" id="CAJGYM010000005">
    <property type="protein sequence ID" value="CAD6186928.1"/>
    <property type="molecule type" value="Genomic_DNA"/>
</dbReference>
<proteinExistence type="predicted"/>
<reference evidence="4" key="1">
    <citation type="submission" date="2020-10" db="EMBL/GenBank/DDBJ databases">
        <authorList>
            <person name="Kikuchi T."/>
        </authorList>
    </citation>
    <scope>NUCLEOTIDE SEQUENCE</scope>
    <source>
        <strain evidence="4">NKZ352</strain>
    </source>
</reference>